<reference evidence="3 4" key="1">
    <citation type="submission" date="2024-10" db="EMBL/GenBank/DDBJ databases">
        <title>Isolation, draft genome sequencing and identification of Phyllobacterium sp. NSA23, isolated from leaf soil.</title>
        <authorList>
            <person name="Akita H."/>
        </authorList>
    </citation>
    <scope>NUCLEOTIDE SEQUENCE [LARGE SCALE GENOMIC DNA]</scope>
    <source>
        <strain evidence="3 4">NSA23</strain>
    </source>
</reference>
<feature type="signal peptide" evidence="2">
    <location>
        <begin position="1"/>
        <end position="23"/>
    </location>
</feature>
<sequence length="116" mass="11756">MKPMSQLMAATMILLLSGGFAVAECVDTTTSAPDGTTTTGIAKDGSKAPLEKPDGEAAHAHADPNAVQKSGQTMPLADQQGGGNKNLATSQQDAQAQQEGDKTAAAEARKNDACAE</sequence>
<protein>
    <recommendedName>
        <fullName evidence="5">Secreted protein</fullName>
    </recommendedName>
</protein>
<evidence type="ECO:0000256" key="2">
    <source>
        <dbReference type="SAM" id="SignalP"/>
    </source>
</evidence>
<dbReference type="EMBL" id="BAAFZP010000001">
    <property type="protein sequence ID" value="GAB1582841.1"/>
    <property type="molecule type" value="Genomic_DNA"/>
</dbReference>
<feature type="compositionally biased region" description="Basic and acidic residues" evidence="1">
    <location>
        <begin position="44"/>
        <end position="62"/>
    </location>
</feature>
<keyword evidence="2" id="KW-0732">Signal</keyword>
<feature type="compositionally biased region" description="Low complexity" evidence="1">
    <location>
        <begin position="29"/>
        <end position="39"/>
    </location>
</feature>
<feature type="chain" id="PRO_5045590062" description="Secreted protein" evidence="2">
    <location>
        <begin position="24"/>
        <end position="116"/>
    </location>
</feature>
<dbReference type="Proteomes" id="UP001628091">
    <property type="component" value="Unassembled WGS sequence"/>
</dbReference>
<organism evidence="3 4">
    <name type="scientific">Phyllobacterium phragmitis</name>
    <dbReference type="NCBI Taxonomy" id="2670329"/>
    <lineage>
        <taxon>Bacteria</taxon>
        <taxon>Pseudomonadati</taxon>
        <taxon>Pseudomonadota</taxon>
        <taxon>Alphaproteobacteria</taxon>
        <taxon>Hyphomicrobiales</taxon>
        <taxon>Phyllobacteriaceae</taxon>
        <taxon>Phyllobacterium</taxon>
    </lineage>
</organism>
<comment type="caution">
    <text evidence="3">The sequence shown here is derived from an EMBL/GenBank/DDBJ whole genome shotgun (WGS) entry which is preliminary data.</text>
</comment>
<evidence type="ECO:0008006" key="5">
    <source>
        <dbReference type="Google" id="ProtNLM"/>
    </source>
</evidence>
<feature type="compositionally biased region" description="Basic and acidic residues" evidence="1">
    <location>
        <begin position="99"/>
        <end position="116"/>
    </location>
</feature>
<feature type="compositionally biased region" description="Polar residues" evidence="1">
    <location>
        <begin position="86"/>
        <end position="98"/>
    </location>
</feature>
<gene>
    <name evidence="3" type="ORF">PPNSA23_27840</name>
</gene>
<feature type="region of interest" description="Disordered" evidence="1">
    <location>
        <begin position="29"/>
        <end position="116"/>
    </location>
</feature>
<evidence type="ECO:0000313" key="4">
    <source>
        <dbReference type="Proteomes" id="UP001628091"/>
    </source>
</evidence>
<keyword evidence="4" id="KW-1185">Reference proteome</keyword>
<name>A0ABQ0H1Q0_9HYPH</name>
<evidence type="ECO:0000256" key="1">
    <source>
        <dbReference type="SAM" id="MobiDB-lite"/>
    </source>
</evidence>
<accession>A0ABQ0H1Q0</accession>
<proteinExistence type="predicted"/>
<dbReference type="RefSeq" id="WP_407865385.1">
    <property type="nucleotide sequence ID" value="NZ_BAAFZP010000001.1"/>
</dbReference>
<evidence type="ECO:0000313" key="3">
    <source>
        <dbReference type="EMBL" id="GAB1582841.1"/>
    </source>
</evidence>